<evidence type="ECO:0000313" key="1">
    <source>
        <dbReference type="EMBL" id="NEX75615.1"/>
    </source>
</evidence>
<protein>
    <submittedName>
        <fullName evidence="1">Uncharacterized protein</fullName>
    </submittedName>
</protein>
<dbReference type="AlphaFoldDB" id="A0AAW9YBK1"/>
<sequence length="50" mass="5722">MTNTQYRKPLPGTALDYFDAREAVNAIAPGAWDRLSYTARVHAEQNQERK</sequence>
<name>A0AAW9YBK1_9GAMM</name>
<accession>A0AAW9YBK1</accession>
<proteinExistence type="predicted"/>
<gene>
    <name evidence="1" type="ORF">G4911_12865</name>
</gene>
<reference evidence="1 2" key="1">
    <citation type="submission" date="2020-02" db="EMBL/GenBank/DDBJ databases">
        <title>Genome sequencing of Aeromonas rivipollensis.</title>
        <authorList>
            <person name="Fono-Tamo Ubani E.K."/>
            <person name="Lekota K.E."/>
        </authorList>
    </citation>
    <scope>NUCLEOTIDE SEQUENCE [LARGE SCALE GENOMIC DNA]</scope>
    <source>
        <strain evidence="1 2">G87</strain>
    </source>
</reference>
<comment type="caution">
    <text evidence="1">The sequence shown here is derived from an EMBL/GenBank/DDBJ whole genome shotgun (WGS) entry which is preliminary data.</text>
</comment>
<evidence type="ECO:0000313" key="2">
    <source>
        <dbReference type="Proteomes" id="UP000480681"/>
    </source>
</evidence>
<dbReference type="Proteomes" id="UP000480681">
    <property type="component" value="Unassembled WGS sequence"/>
</dbReference>
<dbReference type="EMBL" id="JAAIKZ010000021">
    <property type="protein sequence ID" value="NEX75615.1"/>
    <property type="molecule type" value="Genomic_DNA"/>
</dbReference>
<dbReference type="RefSeq" id="WP_162627285.1">
    <property type="nucleotide sequence ID" value="NZ_CP144176.1"/>
</dbReference>
<organism evidence="1 2">
    <name type="scientific">Aeromonas rivipollensis</name>
    <dbReference type="NCBI Taxonomy" id="948519"/>
    <lineage>
        <taxon>Bacteria</taxon>
        <taxon>Pseudomonadati</taxon>
        <taxon>Pseudomonadota</taxon>
        <taxon>Gammaproteobacteria</taxon>
        <taxon>Aeromonadales</taxon>
        <taxon>Aeromonadaceae</taxon>
        <taxon>Aeromonas</taxon>
    </lineage>
</organism>